<dbReference type="InterPro" id="IPR018181">
    <property type="entry name" value="Heat_shock_70_CS"/>
</dbReference>
<comment type="caution">
    <text evidence="5">The sequence shown here is derived from an EMBL/GenBank/DDBJ whole genome shotgun (WGS) entry which is preliminary data.</text>
</comment>
<comment type="similarity">
    <text evidence="1">Belongs to the heat shock protein 70 family.</text>
</comment>
<keyword evidence="4" id="KW-0175">Coiled coil</keyword>
<evidence type="ECO:0000256" key="4">
    <source>
        <dbReference type="SAM" id="Coils"/>
    </source>
</evidence>
<evidence type="ECO:0000313" key="6">
    <source>
        <dbReference type="Proteomes" id="UP000285750"/>
    </source>
</evidence>
<dbReference type="PROSITE" id="PS00297">
    <property type="entry name" value="HSP70_1"/>
    <property type="match status" value="1"/>
</dbReference>
<evidence type="ECO:0000256" key="2">
    <source>
        <dbReference type="ARBA" id="ARBA00022741"/>
    </source>
</evidence>
<protein>
    <submittedName>
        <fullName evidence="5">Hsp70 family protein</fullName>
    </submittedName>
</protein>
<dbReference type="Gene3D" id="3.90.640.10">
    <property type="entry name" value="Actin, Chain A, domain 4"/>
    <property type="match status" value="1"/>
</dbReference>
<evidence type="ECO:0000313" key="5">
    <source>
        <dbReference type="EMBL" id="RGS09804.1"/>
    </source>
</evidence>
<keyword evidence="3" id="KW-0067">ATP-binding</keyword>
<dbReference type="EMBL" id="QRUY01000004">
    <property type="protein sequence ID" value="RGS09804.1"/>
    <property type="molecule type" value="Genomic_DNA"/>
</dbReference>
<evidence type="ECO:0000256" key="1">
    <source>
        <dbReference type="ARBA" id="ARBA00007381"/>
    </source>
</evidence>
<dbReference type="RefSeq" id="WP_118430618.1">
    <property type="nucleotide sequence ID" value="NZ_DBFVTB010000035.1"/>
</dbReference>
<dbReference type="InterPro" id="IPR013126">
    <property type="entry name" value="Hsp_70_fam"/>
</dbReference>
<dbReference type="Pfam" id="PF00012">
    <property type="entry name" value="HSP70"/>
    <property type="match status" value="1"/>
</dbReference>
<reference evidence="5 6" key="1">
    <citation type="submission" date="2018-08" db="EMBL/GenBank/DDBJ databases">
        <title>A genome reference for cultivated species of the human gut microbiota.</title>
        <authorList>
            <person name="Zou Y."/>
            <person name="Xue W."/>
            <person name="Luo G."/>
        </authorList>
    </citation>
    <scope>NUCLEOTIDE SEQUENCE [LARGE SCALE GENOMIC DNA]</scope>
    <source>
        <strain evidence="5 6">AF24-16AC</strain>
    </source>
</reference>
<name>A0A412H960_9BACT</name>
<dbReference type="PRINTS" id="PR00301">
    <property type="entry name" value="HEATSHOCK70"/>
</dbReference>
<sequence>MARLKIDYGIDLGTTNSAICRMEKGEPVIIKSDTLKDTMPSCVSFNKKKSVKVGDGAYNNMKSDKRRATKSWHVEASNTYIEFKRTMATDTKYASSYMERDFTSEELSAEVLKTLKSYVTDENISSVVITVPAKFTVNQKTATMEAAKMAGFKRCELLQEPIAAAMAYGLSTDTKNGIWMVFDFGGGTFDAALLKVEDGIMQVFDTEGDNYLGGKNLDYAIVDKIIVPYLQENYAIDGYLSDNQKKEVLRDAMKTYAEEVKNQLSFKDHEDIISNLGDLGEDEDGEEIELDITVNQADAFDVMRPYFQKAVDICKNLLGRNHLNSSQLDKLILVGGPTHSPLIRQMLKEQITPNVDTSIDPMTAVATGAALYASTMEAEVNDEDLTIETVKLEVGYEATSVETTEWVSVKLSADAKQSNVFVELVRSDKAWSSGKTDIDKSGNVIEANLLEGRPNSFDVVCYDMQGNTLPCFPNEITIIQGSKVGAAPLPYNIGIAVWNSNKERAVFRMVRGLEKNKPVPATGVVNDLKTTSQLRPGVDSDVLKIPIYQVDDFSEAENRPVSLYEHVGDVIITGDEVEQLIPSDSSVDITLKVDSSEQMKLEVHFPTTDTTVEKPFDTSKKQSIEDAENSIQKGIADAQKNINRLNSSGISTSDVERELEQVKDEAKNSSEKKMVLQHLKEVLRKIEDLDKGTEWQRVESELREEFERLEKAQEDLGNDKSKQLVENLRSQVDQAIRSKNVKVGHEILEQINTLFIQLTMMYQCMGLIDNYNRTFSSHPWRDAGRARQLINRGLEIINNNPTTEALLPIARGILDLLPDEEAANAGGLLR</sequence>
<dbReference type="AlphaFoldDB" id="A0A412H960"/>
<keyword evidence="2" id="KW-0547">Nucleotide-binding</keyword>
<dbReference type="Proteomes" id="UP000285750">
    <property type="component" value="Unassembled WGS sequence"/>
</dbReference>
<gene>
    <name evidence="5" type="ORF">DWY14_03030</name>
</gene>
<accession>A0A412H960</accession>
<dbReference type="CDD" id="cd24029">
    <property type="entry name" value="ASKHA_NBD_HSP70_DnaK_HscA_HscC"/>
    <property type="match status" value="1"/>
</dbReference>
<dbReference type="GO" id="GO:0005524">
    <property type="term" value="F:ATP binding"/>
    <property type="evidence" value="ECO:0007669"/>
    <property type="project" value="UniProtKB-KW"/>
</dbReference>
<evidence type="ECO:0000256" key="3">
    <source>
        <dbReference type="ARBA" id="ARBA00022840"/>
    </source>
</evidence>
<dbReference type="PANTHER" id="PTHR19375">
    <property type="entry name" value="HEAT SHOCK PROTEIN 70KDA"/>
    <property type="match status" value="1"/>
</dbReference>
<dbReference type="InterPro" id="IPR043129">
    <property type="entry name" value="ATPase_NBD"/>
</dbReference>
<dbReference type="Gene3D" id="3.30.420.40">
    <property type="match status" value="2"/>
</dbReference>
<proteinExistence type="inferred from homology"/>
<dbReference type="GO" id="GO:0140662">
    <property type="term" value="F:ATP-dependent protein folding chaperone"/>
    <property type="evidence" value="ECO:0007669"/>
    <property type="project" value="InterPro"/>
</dbReference>
<feature type="coiled-coil region" evidence="4">
    <location>
        <begin position="652"/>
        <end position="738"/>
    </location>
</feature>
<organism evidence="5 6">
    <name type="scientific">Phocaeicola plebeius</name>
    <dbReference type="NCBI Taxonomy" id="310297"/>
    <lineage>
        <taxon>Bacteria</taxon>
        <taxon>Pseudomonadati</taxon>
        <taxon>Bacteroidota</taxon>
        <taxon>Bacteroidia</taxon>
        <taxon>Bacteroidales</taxon>
        <taxon>Bacteroidaceae</taxon>
        <taxon>Phocaeicola</taxon>
    </lineage>
</organism>
<dbReference type="SUPFAM" id="SSF53067">
    <property type="entry name" value="Actin-like ATPase domain"/>
    <property type="match status" value="2"/>
</dbReference>